<proteinExistence type="predicted"/>
<reference evidence="1 2" key="1">
    <citation type="journal article" date="2021" name="Hortic Res">
        <title>High-quality reference genome and annotation aids understanding of berry development for evergreen blueberry (Vaccinium darrowii).</title>
        <authorList>
            <person name="Yu J."/>
            <person name="Hulse-Kemp A.M."/>
            <person name="Babiker E."/>
            <person name="Staton M."/>
        </authorList>
    </citation>
    <scope>NUCLEOTIDE SEQUENCE [LARGE SCALE GENOMIC DNA]</scope>
    <source>
        <strain evidence="2">cv. NJ 8807/NJ 8810</strain>
        <tissue evidence="1">Young leaf</tissue>
    </source>
</reference>
<name>A0ACB7Y6U7_9ERIC</name>
<evidence type="ECO:0000313" key="1">
    <source>
        <dbReference type="EMBL" id="KAH7849185.1"/>
    </source>
</evidence>
<dbReference type="EMBL" id="CM037157">
    <property type="protein sequence ID" value="KAH7849185.1"/>
    <property type="molecule type" value="Genomic_DNA"/>
</dbReference>
<protein>
    <submittedName>
        <fullName evidence="1">Uncharacterized protein</fullName>
    </submittedName>
</protein>
<comment type="caution">
    <text evidence="1">The sequence shown here is derived from an EMBL/GenBank/DDBJ whole genome shotgun (WGS) entry which is preliminary data.</text>
</comment>
<keyword evidence="2" id="KW-1185">Reference proteome</keyword>
<accession>A0ACB7Y6U7</accession>
<organism evidence="1 2">
    <name type="scientific">Vaccinium darrowii</name>
    <dbReference type="NCBI Taxonomy" id="229202"/>
    <lineage>
        <taxon>Eukaryota</taxon>
        <taxon>Viridiplantae</taxon>
        <taxon>Streptophyta</taxon>
        <taxon>Embryophyta</taxon>
        <taxon>Tracheophyta</taxon>
        <taxon>Spermatophyta</taxon>
        <taxon>Magnoliopsida</taxon>
        <taxon>eudicotyledons</taxon>
        <taxon>Gunneridae</taxon>
        <taxon>Pentapetalae</taxon>
        <taxon>asterids</taxon>
        <taxon>Ericales</taxon>
        <taxon>Ericaceae</taxon>
        <taxon>Vaccinioideae</taxon>
        <taxon>Vaccinieae</taxon>
        <taxon>Vaccinium</taxon>
    </lineage>
</organism>
<dbReference type="Proteomes" id="UP000828048">
    <property type="component" value="Chromosome 7"/>
</dbReference>
<evidence type="ECO:0000313" key="2">
    <source>
        <dbReference type="Proteomes" id="UP000828048"/>
    </source>
</evidence>
<gene>
    <name evidence="1" type="ORF">Vadar_014274</name>
</gene>
<sequence>MAGYLSMKMKRKDLEEVNDEFSDFSLSSPARKIRRLDADLPPIMEEEEPEVPFGFKQQPTADKHIPGYIEPTGGSGSCPMTEELPTVPENEERALVLFRPMSTPLLLSPANFSVSVNSDIIAGIKNQIAWSVQTSAEDEAERQGLNPIRANESLAVVPWVPSHIPSTQGTEVPEENLMESDDAEAATMDIEENNVVAETGKGWQLSGMSNVFPSQWQQQQHCMIPQLPQNTPTPIVWYR</sequence>